<dbReference type="WBParaSite" id="NBR_0002145901-mRNA-1">
    <property type="protein sequence ID" value="NBR_0002145901-mRNA-1"/>
    <property type="gene ID" value="NBR_0002145901"/>
</dbReference>
<dbReference type="EMBL" id="UYSL01026364">
    <property type="protein sequence ID" value="VDL85275.1"/>
    <property type="molecule type" value="Genomic_DNA"/>
</dbReference>
<feature type="chain" id="PRO_5043126065" evidence="1">
    <location>
        <begin position="31"/>
        <end position="215"/>
    </location>
</feature>
<protein>
    <submittedName>
        <fullName evidence="4">Palmitoyltransferase (inferred by orthology to a C. elegans protein)</fullName>
    </submittedName>
</protein>
<organism evidence="4">
    <name type="scientific">Nippostrongylus brasiliensis</name>
    <name type="common">Rat hookworm</name>
    <dbReference type="NCBI Taxonomy" id="27835"/>
    <lineage>
        <taxon>Eukaryota</taxon>
        <taxon>Metazoa</taxon>
        <taxon>Ecdysozoa</taxon>
        <taxon>Nematoda</taxon>
        <taxon>Chromadorea</taxon>
        <taxon>Rhabditida</taxon>
        <taxon>Rhabditina</taxon>
        <taxon>Rhabditomorpha</taxon>
        <taxon>Strongyloidea</taxon>
        <taxon>Heligmosomidae</taxon>
        <taxon>Nippostrongylus</taxon>
    </lineage>
</organism>
<dbReference type="STRING" id="27835.A0A0N4YW37"/>
<reference evidence="2 3" key="2">
    <citation type="submission" date="2018-11" db="EMBL/GenBank/DDBJ databases">
        <authorList>
            <consortium name="Pathogen Informatics"/>
        </authorList>
    </citation>
    <scope>NUCLEOTIDE SEQUENCE [LARGE SCALE GENOMIC DNA]</scope>
</reference>
<evidence type="ECO:0000313" key="4">
    <source>
        <dbReference type="WBParaSite" id="NBR_0002145901-mRNA-1"/>
    </source>
</evidence>
<dbReference type="Proteomes" id="UP000271162">
    <property type="component" value="Unassembled WGS sequence"/>
</dbReference>
<accession>A0A0N4YW37</accession>
<evidence type="ECO:0000256" key="1">
    <source>
        <dbReference type="SAM" id="SignalP"/>
    </source>
</evidence>
<dbReference type="AlphaFoldDB" id="A0A0N4YW37"/>
<keyword evidence="1" id="KW-0732">Signal</keyword>
<evidence type="ECO:0000313" key="2">
    <source>
        <dbReference type="EMBL" id="VDL85275.1"/>
    </source>
</evidence>
<reference evidence="4" key="1">
    <citation type="submission" date="2017-02" db="UniProtKB">
        <authorList>
            <consortium name="WormBaseParasite"/>
        </authorList>
    </citation>
    <scope>IDENTIFICATION</scope>
</reference>
<evidence type="ECO:0000313" key="3">
    <source>
        <dbReference type="Proteomes" id="UP000271162"/>
    </source>
</evidence>
<name>A0A0N4YW37_NIPBR</name>
<proteinExistence type="predicted"/>
<sequence>MGCVTAIFLMFEAILFAIFTSVMFGTQVSAICSDETAIETLKRGAEDRQKAGSWKKNMQSVFGGPCSMRWLNPLIEPYVSKPACDASLGNIVGSAPSPSSTGTGQAGVSEHALMPGLVVERFDKDGLAAQYLQGLREHASHKQDYICRMMEEARILCHMQRWWSTVKVTVSEIFDFSIFVYSFVVTVQYESVTSFRLTKPSLQGWVNSYQTCLGR</sequence>
<gene>
    <name evidence="2" type="ORF">NBR_LOCUS21460</name>
</gene>
<feature type="signal peptide" evidence="1">
    <location>
        <begin position="1"/>
        <end position="30"/>
    </location>
</feature>
<keyword evidence="3" id="KW-1185">Reference proteome</keyword>